<sequence>TVTRLRDGHSNVESLVDAFFLQIFIWERFKSLSSSQKIYEQGKPRALSWVHSCHPSSGRLLGVMDEISNFNFCLYLMKNV</sequence>
<proteinExistence type="predicted"/>
<gene>
    <name evidence="1" type="ORF">TorRG33x02_329950</name>
</gene>
<keyword evidence="2" id="KW-1185">Reference proteome</keyword>
<evidence type="ECO:0000313" key="2">
    <source>
        <dbReference type="Proteomes" id="UP000237000"/>
    </source>
</evidence>
<dbReference type="InParanoid" id="A0A2P5B828"/>
<dbReference type="AlphaFoldDB" id="A0A2P5B828"/>
<name>A0A2P5B828_TREOI</name>
<dbReference type="Proteomes" id="UP000237000">
    <property type="component" value="Unassembled WGS sequence"/>
</dbReference>
<feature type="non-terminal residue" evidence="1">
    <location>
        <position position="1"/>
    </location>
</feature>
<evidence type="ECO:0000313" key="1">
    <source>
        <dbReference type="EMBL" id="PON44949.1"/>
    </source>
</evidence>
<accession>A0A2P5B828</accession>
<protein>
    <submittedName>
        <fullName evidence="1">Uncharacterized protein</fullName>
    </submittedName>
</protein>
<comment type="caution">
    <text evidence="1">The sequence shown here is derived from an EMBL/GenBank/DDBJ whole genome shotgun (WGS) entry which is preliminary data.</text>
</comment>
<dbReference type="EMBL" id="JXTC01000583">
    <property type="protein sequence ID" value="PON44949.1"/>
    <property type="molecule type" value="Genomic_DNA"/>
</dbReference>
<reference evidence="2" key="1">
    <citation type="submission" date="2016-06" db="EMBL/GenBank/DDBJ databases">
        <title>Parallel loss of symbiosis genes in relatives of nitrogen-fixing non-legume Parasponia.</title>
        <authorList>
            <person name="Van Velzen R."/>
            <person name="Holmer R."/>
            <person name="Bu F."/>
            <person name="Rutten L."/>
            <person name="Van Zeijl A."/>
            <person name="Liu W."/>
            <person name="Santuari L."/>
            <person name="Cao Q."/>
            <person name="Sharma T."/>
            <person name="Shen D."/>
            <person name="Roswanjaya Y."/>
            <person name="Wardhani T."/>
            <person name="Kalhor M.S."/>
            <person name="Jansen J."/>
            <person name="Van den Hoogen J."/>
            <person name="Gungor B."/>
            <person name="Hartog M."/>
            <person name="Hontelez J."/>
            <person name="Verver J."/>
            <person name="Yang W.-C."/>
            <person name="Schijlen E."/>
            <person name="Repin R."/>
            <person name="Schilthuizen M."/>
            <person name="Schranz E."/>
            <person name="Heidstra R."/>
            <person name="Miyata K."/>
            <person name="Fedorova E."/>
            <person name="Kohlen W."/>
            <person name="Bisseling T."/>
            <person name="Smit S."/>
            <person name="Geurts R."/>
        </authorList>
    </citation>
    <scope>NUCLEOTIDE SEQUENCE [LARGE SCALE GENOMIC DNA]</scope>
    <source>
        <strain evidence="2">cv. RG33-2</strain>
    </source>
</reference>
<organism evidence="1 2">
    <name type="scientific">Trema orientale</name>
    <name type="common">Charcoal tree</name>
    <name type="synonym">Celtis orientalis</name>
    <dbReference type="NCBI Taxonomy" id="63057"/>
    <lineage>
        <taxon>Eukaryota</taxon>
        <taxon>Viridiplantae</taxon>
        <taxon>Streptophyta</taxon>
        <taxon>Embryophyta</taxon>
        <taxon>Tracheophyta</taxon>
        <taxon>Spermatophyta</taxon>
        <taxon>Magnoliopsida</taxon>
        <taxon>eudicotyledons</taxon>
        <taxon>Gunneridae</taxon>
        <taxon>Pentapetalae</taxon>
        <taxon>rosids</taxon>
        <taxon>fabids</taxon>
        <taxon>Rosales</taxon>
        <taxon>Cannabaceae</taxon>
        <taxon>Trema</taxon>
    </lineage>
</organism>